<dbReference type="InterPro" id="IPR009057">
    <property type="entry name" value="Homeodomain-like_sf"/>
</dbReference>
<dbReference type="Proteomes" id="UP001451571">
    <property type="component" value="Chromosome"/>
</dbReference>
<keyword evidence="5" id="KW-1185">Reference proteome</keyword>
<name>A0ABZ3ERT7_9FIRM</name>
<dbReference type="PROSITE" id="PS01081">
    <property type="entry name" value="HTH_TETR_1"/>
    <property type="match status" value="1"/>
</dbReference>
<evidence type="ECO:0000259" key="3">
    <source>
        <dbReference type="PROSITE" id="PS50977"/>
    </source>
</evidence>
<dbReference type="Pfam" id="PF21303">
    <property type="entry name" value="TetR_C_39"/>
    <property type="match status" value="1"/>
</dbReference>
<accession>A0ABZ3ERT7</accession>
<proteinExistence type="predicted"/>
<feature type="domain" description="HTH tetR-type" evidence="3">
    <location>
        <begin position="8"/>
        <end position="68"/>
    </location>
</feature>
<dbReference type="EMBL" id="CP146256">
    <property type="protein sequence ID" value="XAH72941.1"/>
    <property type="molecule type" value="Genomic_DNA"/>
</dbReference>
<dbReference type="InterPro" id="IPR001647">
    <property type="entry name" value="HTH_TetR"/>
</dbReference>
<evidence type="ECO:0000256" key="1">
    <source>
        <dbReference type="ARBA" id="ARBA00023125"/>
    </source>
</evidence>
<dbReference type="PRINTS" id="PR00455">
    <property type="entry name" value="HTHTETR"/>
</dbReference>
<organism evidence="4 5">
    <name type="scientific">Kineothrix sedimenti</name>
    <dbReference type="NCBI Taxonomy" id="3123317"/>
    <lineage>
        <taxon>Bacteria</taxon>
        <taxon>Bacillati</taxon>
        <taxon>Bacillota</taxon>
        <taxon>Clostridia</taxon>
        <taxon>Lachnospirales</taxon>
        <taxon>Lachnospiraceae</taxon>
        <taxon>Kineothrix</taxon>
    </lineage>
</organism>
<dbReference type="RefSeq" id="WP_342756553.1">
    <property type="nucleotide sequence ID" value="NZ_CP146256.1"/>
</dbReference>
<dbReference type="InterPro" id="IPR023772">
    <property type="entry name" value="DNA-bd_HTH_TetR-type_CS"/>
</dbReference>
<dbReference type="PANTHER" id="PTHR43479">
    <property type="entry name" value="ACREF/ENVCD OPERON REPRESSOR-RELATED"/>
    <property type="match status" value="1"/>
</dbReference>
<dbReference type="PROSITE" id="PS50977">
    <property type="entry name" value="HTH_TETR_2"/>
    <property type="match status" value="1"/>
</dbReference>
<keyword evidence="1 2" id="KW-0238">DNA-binding</keyword>
<dbReference type="Gene3D" id="1.10.357.10">
    <property type="entry name" value="Tetracycline Repressor, domain 2"/>
    <property type="match status" value="1"/>
</dbReference>
<dbReference type="SUPFAM" id="SSF46689">
    <property type="entry name" value="Homeodomain-like"/>
    <property type="match status" value="1"/>
</dbReference>
<dbReference type="PANTHER" id="PTHR43479:SF11">
    <property type="entry name" value="ACREF_ENVCD OPERON REPRESSOR-RELATED"/>
    <property type="match status" value="1"/>
</dbReference>
<protein>
    <submittedName>
        <fullName evidence="4">TetR/AcrR family transcriptional regulator</fullName>
    </submittedName>
</protein>
<gene>
    <name evidence="4" type="ORF">V6984_15705</name>
</gene>
<evidence type="ECO:0000313" key="4">
    <source>
        <dbReference type="EMBL" id="XAH72941.1"/>
    </source>
</evidence>
<reference evidence="4 5" key="1">
    <citation type="submission" date="2024-02" db="EMBL/GenBank/DDBJ databases">
        <title>Bacterial strain from lacustrine sediment.</title>
        <authorList>
            <person name="Petit C."/>
            <person name="Fadhlaoui K."/>
        </authorList>
    </citation>
    <scope>NUCLEOTIDE SEQUENCE [LARGE SCALE GENOMIC DNA]</scope>
    <source>
        <strain evidence="4 5">IPX-CK</strain>
    </source>
</reference>
<evidence type="ECO:0000313" key="5">
    <source>
        <dbReference type="Proteomes" id="UP001451571"/>
    </source>
</evidence>
<dbReference type="InterPro" id="IPR049149">
    <property type="entry name" value="TetR/AcrR_C"/>
</dbReference>
<evidence type="ECO:0000256" key="2">
    <source>
        <dbReference type="PROSITE-ProRule" id="PRU00335"/>
    </source>
</evidence>
<sequence length="208" mass="23706">MRTVKEHNERLHEILDTAQKLFAEKGYGKCTVNDILNEIGIAKGTFYHYFKSKEEVLDAIINRAAGQVLERAQEVAANTDFTPEEKLYHIFMAMRMEEETDTMLIEEMHRMENALMHQKSLTTVVTLTVPVLAAVIEEGNRSGVFCCDYPEEYMQIFMASAVTLLDDGIFGFSPEQQRGIFKALIFTLGKMLGVDEQALWEKAAGHWM</sequence>
<feature type="DNA-binding region" description="H-T-H motif" evidence="2">
    <location>
        <begin position="31"/>
        <end position="50"/>
    </location>
</feature>
<dbReference type="Pfam" id="PF00440">
    <property type="entry name" value="TetR_N"/>
    <property type="match status" value="1"/>
</dbReference>
<dbReference type="InterPro" id="IPR050624">
    <property type="entry name" value="HTH-type_Tx_Regulator"/>
</dbReference>